<organism evidence="2 3">
    <name type="scientific">Actinomadura gamaensis</name>
    <dbReference type="NCBI Taxonomy" id="1763541"/>
    <lineage>
        <taxon>Bacteria</taxon>
        <taxon>Bacillati</taxon>
        <taxon>Actinomycetota</taxon>
        <taxon>Actinomycetes</taxon>
        <taxon>Streptosporangiales</taxon>
        <taxon>Thermomonosporaceae</taxon>
        <taxon>Actinomadura</taxon>
    </lineage>
</organism>
<dbReference type="InterPro" id="IPR029062">
    <property type="entry name" value="Class_I_gatase-like"/>
</dbReference>
<evidence type="ECO:0000259" key="1">
    <source>
        <dbReference type="Pfam" id="PF00117"/>
    </source>
</evidence>
<comment type="caution">
    <text evidence="2">The sequence shown here is derived from an EMBL/GenBank/DDBJ whole genome shotgun (WGS) entry which is preliminary data.</text>
</comment>
<dbReference type="PANTHER" id="PTHR42695:SF5">
    <property type="entry name" value="GLUTAMINE AMIDOTRANSFERASE YLR126C-RELATED"/>
    <property type="match status" value="1"/>
</dbReference>
<dbReference type="EMBL" id="JBHSIT010000009">
    <property type="protein sequence ID" value="MFC4911326.1"/>
    <property type="molecule type" value="Genomic_DNA"/>
</dbReference>
<dbReference type="SUPFAM" id="SSF52317">
    <property type="entry name" value="Class I glutamine amidotransferase-like"/>
    <property type="match status" value="1"/>
</dbReference>
<dbReference type="Pfam" id="PF00117">
    <property type="entry name" value="GATase"/>
    <property type="match status" value="1"/>
</dbReference>
<dbReference type="InterPro" id="IPR017926">
    <property type="entry name" value="GATASE"/>
</dbReference>
<dbReference type="Gene3D" id="3.40.50.880">
    <property type="match status" value="1"/>
</dbReference>
<reference evidence="3" key="1">
    <citation type="journal article" date="2019" name="Int. J. Syst. Evol. Microbiol.">
        <title>The Global Catalogue of Microorganisms (GCM) 10K type strain sequencing project: providing services to taxonomists for standard genome sequencing and annotation.</title>
        <authorList>
            <consortium name="The Broad Institute Genomics Platform"/>
            <consortium name="The Broad Institute Genome Sequencing Center for Infectious Disease"/>
            <person name="Wu L."/>
            <person name="Ma J."/>
        </authorList>
    </citation>
    <scope>NUCLEOTIDE SEQUENCE [LARGE SCALE GENOMIC DNA]</scope>
    <source>
        <strain evidence="3">KLKA75</strain>
    </source>
</reference>
<keyword evidence="3" id="KW-1185">Reference proteome</keyword>
<keyword evidence="2" id="KW-0315">Glutamine amidotransferase</keyword>
<feature type="domain" description="Glutamine amidotransferase" evidence="1">
    <location>
        <begin position="69"/>
        <end position="172"/>
    </location>
</feature>
<dbReference type="CDD" id="cd01741">
    <property type="entry name" value="GATase1_1"/>
    <property type="match status" value="1"/>
</dbReference>
<dbReference type="PANTHER" id="PTHR42695">
    <property type="entry name" value="GLUTAMINE AMIDOTRANSFERASE YLR126C-RELATED"/>
    <property type="match status" value="1"/>
</dbReference>
<dbReference type="InterPro" id="IPR044992">
    <property type="entry name" value="ChyE-like"/>
</dbReference>
<protein>
    <submittedName>
        <fullName evidence="2">Type 1 glutamine amidotransferase</fullName>
    </submittedName>
</protein>
<dbReference type="RefSeq" id="WP_378260121.1">
    <property type="nucleotide sequence ID" value="NZ_JBHSIT010000009.1"/>
</dbReference>
<accession>A0ABV9U4M1</accession>
<proteinExistence type="predicted"/>
<dbReference type="Proteomes" id="UP001595872">
    <property type="component" value="Unassembled WGS sequence"/>
</dbReference>
<evidence type="ECO:0000313" key="2">
    <source>
        <dbReference type="EMBL" id="MFC4911326.1"/>
    </source>
</evidence>
<gene>
    <name evidence="2" type="ORF">ACFPCY_28750</name>
</gene>
<sequence>MRALIIQHESSAPVDGLQSALAARGWQCEEHVVKGPGAELPAPGGYDLVAPLGAAWSAHDEETAPVIAPELALIREAHATGVPVFGICFGGQLLATALGGRTERAARAEYGFVEVETEDAGLVPSGPWFQFHTDRWSAPPGARTVAWNDAAPQAFVVGRSLGVQFHPEITPAVLEQWLNGGGTRALLGAGLDPDTVLGEVRARADATAALMEGLLDAFLAKVATA</sequence>
<evidence type="ECO:0000313" key="3">
    <source>
        <dbReference type="Proteomes" id="UP001595872"/>
    </source>
</evidence>
<name>A0ABV9U4M1_9ACTN</name>
<dbReference type="PROSITE" id="PS51273">
    <property type="entry name" value="GATASE_TYPE_1"/>
    <property type="match status" value="1"/>
</dbReference>